<dbReference type="Proteomes" id="UP000886818">
    <property type="component" value="Chromosome"/>
</dbReference>
<dbReference type="EMBL" id="CP078093">
    <property type="protein sequence ID" value="QXM05937.1"/>
    <property type="molecule type" value="Genomic_DNA"/>
</dbReference>
<comment type="similarity">
    <text evidence="5 11">Belongs to the purine/pyrimidine phosphoribosyltransferase family.</text>
</comment>
<protein>
    <recommendedName>
        <fullName evidence="6 11">Adenine phosphoribosyltransferase</fullName>
        <shortName evidence="11">APRT</shortName>
        <ecNumber evidence="6 11">2.4.2.7</ecNumber>
    </recommendedName>
</protein>
<evidence type="ECO:0000256" key="8">
    <source>
        <dbReference type="ARBA" id="ARBA00022676"/>
    </source>
</evidence>
<accession>A0ABX8RA70</accession>
<evidence type="ECO:0000256" key="7">
    <source>
        <dbReference type="ARBA" id="ARBA00022490"/>
    </source>
</evidence>
<dbReference type="PANTHER" id="PTHR32315:SF3">
    <property type="entry name" value="ADENINE PHOSPHORIBOSYLTRANSFERASE"/>
    <property type="match status" value="1"/>
</dbReference>
<reference evidence="13" key="1">
    <citation type="submission" date="2021-07" db="EMBL/GenBank/DDBJ databases">
        <title>Complete genome sequence of Crassaminicella sp. 143-21, isolated from a deep-sea hydrothermal vent.</title>
        <authorList>
            <person name="Li X."/>
        </authorList>
    </citation>
    <scope>NUCLEOTIDE SEQUENCE</scope>
    <source>
        <strain evidence="13">143-21</strain>
    </source>
</reference>
<evidence type="ECO:0000256" key="4">
    <source>
        <dbReference type="ARBA" id="ARBA00004659"/>
    </source>
</evidence>
<gene>
    <name evidence="11" type="primary">apt</name>
    <name evidence="13" type="ORF">KVH43_11325</name>
</gene>
<evidence type="ECO:0000313" key="13">
    <source>
        <dbReference type="EMBL" id="QXM05937.1"/>
    </source>
</evidence>
<evidence type="ECO:0000256" key="5">
    <source>
        <dbReference type="ARBA" id="ARBA00008391"/>
    </source>
</evidence>
<comment type="function">
    <text evidence="2 11">Catalyzes a salvage reaction resulting in the formation of AMP, that is energically less costly than de novo synthesis.</text>
</comment>
<dbReference type="InterPro" id="IPR005764">
    <property type="entry name" value="Ade_phspho_trans"/>
</dbReference>
<dbReference type="NCBIfam" id="NF002636">
    <property type="entry name" value="PRK02304.1-5"/>
    <property type="match status" value="1"/>
</dbReference>
<evidence type="ECO:0000313" key="14">
    <source>
        <dbReference type="Proteomes" id="UP000886818"/>
    </source>
</evidence>
<sequence>MNLKDKIRVISDFPEKGIRFKDITTLLKDGEALHYTIDKIVEEIKDKEFDLIVGPESRGFIIGTPLAYAMKKGFIPVRKPGKLPAETVKLQYDLEYGSDALEIHKDAIKPGQKVMIIDDLLATGGTLRSTVKLVEQLGGEVVGVLCLIELMYLNGRETLKGYDVRSLIKYE</sequence>
<dbReference type="HAMAP" id="MF_00004">
    <property type="entry name" value="Aden_phosphoribosyltr"/>
    <property type="match status" value="1"/>
</dbReference>
<evidence type="ECO:0000256" key="2">
    <source>
        <dbReference type="ARBA" id="ARBA00003968"/>
    </source>
</evidence>
<comment type="subcellular location">
    <subcellularLocation>
        <location evidence="3 11">Cytoplasm</location>
    </subcellularLocation>
</comment>
<evidence type="ECO:0000256" key="1">
    <source>
        <dbReference type="ARBA" id="ARBA00000868"/>
    </source>
</evidence>
<dbReference type="CDD" id="cd06223">
    <property type="entry name" value="PRTases_typeI"/>
    <property type="match status" value="1"/>
</dbReference>
<dbReference type="Pfam" id="PF00156">
    <property type="entry name" value="Pribosyltran"/>
    <property type="match status" value="1"/>
</dbReference>
<keyword evidence="8 11" id="KW-0328">Glycosyltransferase</keyword>
<evidence type="ECO:0000259" key="12">
    <source>
        <dbReference type="Pfam" id="PF00156"/>
    </source>
</evidence>
<dbReference type="GO" id="GO:0003999">
    <property type="term" value="F:adenine phosphoribosyltransferase activity"/>
    <property type="evidence" value="ECO:0007669"/>
    <property type="project" value="UniProtKB-EC"/>
</dbReference>
<comment type="pathway">
    <text evidence="4 11">Purine metabolism; AMP biosynthesis via salvage pathway; AMP from adenine: step 1/1.</text>
</comment>
<keyword evidence="10 11" id="KW-0660">Purine salvage</keyword>
<evidence type="ECO:0000256" key="10">
    <source>
        <dbReference type="ARBA" id="ARBA00022726"/>
    </source>
</evidence>
<feature type="domain" description="Phosphoribosyltransferase" evidence="12">
    <location>
        <begin position="32"/>
        <end position="149"/>
    </location>
</feature>
<keyword evidence="9 11" id="KW-0808">Transferase</keyword>
<comment type="catalytic activity">
    <reaction evidence="1 11">
        <text>AMP + diphosphate = 5-phospho-alpha-D-ribose 1-diphosphate + adenine</text>
        <dbReference type="Rhea" id="RHEA:16609"/>
        <dbReference type="ChEBI" id="CHEBI:16708"/>
        <dbReference type="ChEBI" id="CHEBI:33019"/>
        <dbReference type="ChEBI" id="CHEBI:58017"/>
        <dbReference type="ChEBI" id="CHEBI:456215"/>
        <dbReference type="EC" id="2.4.2.7"/>
    </reaction>
</comment>
<dbReference type="EC" id="2.4.2.7" evidence="6 11"/>
<proteinExistence type="inferred from homology"/>
<name>A0ABX8RA70_9CLOT</name>
<dbReference type="NCBIfam" id="TIGR01090">
    <property type="entry name" value="apt"/>
    <property type="match status" value="1"/>
</dbReference>
<keyword evidence="14" id="KW-1185">Reference proteome</keyword>
<evidence type="ECO:0000256" key="6">
    <source>
        <dbReference type="ARBA" id="ARBA00011893"/>
    </source>
</evidence>
<dbReference type="NCBIfam" id="NF002633">
    <property type="entry name" value="PRK02304.1-2"/>
    <property type="match status" value="1"/>
</dbReference>
<organism evidence="13 14">
    <name type="scientific">Crassaminicella indica</name>
    <dbReference type="NCBI Taxonomy" id="2855394"/>
    <lineage>
        <taxon>Bacteria</taxon>
        <taxon>Bacillati</taxon>
        <taxon>Bacillota</taxon>
        <taxon>Clostridia</taxon>
        <taxon>Eubacteriales</taxon>
        <taxon>Clostridiaceae</taxon>
        <taxon>Crassaminicella</taxon>
    </lineage>
</organism>
<evidence type="ECO:0000256" key="9">
    <source>
        <dbReference type="ARBA" id="ARBA00022679"/>
    </source>
</evidence>
<dbReference type="NCBIfam" id="NF002634">
    <property type="entry name" value="PRK02304.1-3"/>
    <property type="match status" value="1"/>
</dbReference>
<comment type="subunit">
    <text evidence="11">Homodimer.</text>
</comment>
<evidence type="ECO:0000256" key="3">
    <source>
        <dbReference type="ARBA" id="ARBA00004496"/>
    </source>
</evidence>
<evidence type="ECO:0000256" key="11">
    <source>
        <dbReference type="HAMAP-Rule" id="MF_00004"/>
    </source>
</evidence>
<dbReference type="InterPro" id="IPR050054">
    <property type="entry name" value="UPRTase/APRTase"/>
</dbReference>
<dbReference type="InterPro" id="IPR000836">
    <property type="entry name" value="PRTase_dom"/>
</dbReference>
<dbReference type="PANTHER" id="PTHR32315">
    <property type="entry name" value="ADENINE PHOSPHORIBOSYLTRANSFERASE"/>
    <property type="match status" value="1"/>
</dbReference>
<keyword evidence="7 11" id="KW-0963">Cytoplasm</keyword>
<dbReference type="RefSeq" id="WP_218282634.1">
    <property type="nucleotide sequence ID" value="NZ_CP078093.1"/>
</dbReference>